<dbReference type="EMBL" id="QKWP01000770">
    <property type="protein sequence ID" value="RIB15127.1"/>
    <property type="molecule type" value="Genomic_DNA"/>
</dbReference>
<name>A0A397V108_9GLOM</name>
<gene>
    <name evidence="2" type="ORF">C2G38_2039629</name>
</gene>
<feature type="region of interest" description="Disordered" evidence="1">
    <location>
        <begin position="381"/>
        <end position="405"/>
    </location>
</feature>
<feature type="region of interest" description="Disordered" evidence="1">
    <location>
        <begin position="73"/>
        <end position="105"/>
    </location>
</feature>
<evidence type="ECO:0000313" key="3">
    <source>
        <dbReference type="Proteomes" id="UP000266673"/>
    </source>
</evidence>
<sequence>MSSAPEEPAQDIDPKIIAYIDQACQATITTLVDKVKELINQQNENQKRWNEQIQKTIGDQFNKLEQVGLIDNGTNSRESLTNEEQNNQATPATINSPPETRDDQGNYPPIAVMSDMVIDPIPPKNTKNELSITRNKARKYPPISYTTLKKLPVVQGFTNPLAANIESKRLWWVANWTEGNKVIEMLPGKPNLTTRLWKSIAFGAYIELQEFAYKNMKAIAKFHHEELPLQTSEGGDLTIWKRPTYNRFIDISEWILAFRSYTEAVLIIYKDREQELNFYCDHINNLGIRYDFTAVMAYDKDRRLALAMDRDTTLEKTSMHQLSKEQNLIDHVRTGVMQHGTTEEKYASIGIGEIIARIRNADEFTHASYARTLVTRSEGASLTAQGLARKEGKASTRKGKTKKKN</sequence>
<organism evidence="2 3">
    <name type="scientific">Gigaspora rosea</name>
    <dbReference type="NCBI Taxonomy" id="44941"/>
    <lineage>
        <taxon>Eukaryota</taxon>
        <taxon>Fungi</taxon>
        <taxon>Fungi incertae sedis</taxon>
        <taxon>Mucoromycota</taxon>
        <taxon>Glomeromycotina</taxon>
        <taxon>Glomeromycetes</taxon>
        <taxon>Diversisporales</taxon>
        <taxon>Gigasporaceae</taxon>
        <taxon>Gigaspora</taxon>
    </lineage>
</organism>
<comment type="caution">
    <text evidence="2">The sequence shown here is derived from an EMBL/GenBank/DDBJ whole genome shotgun (WGS) entry which is preliminary data.</text>
</comment>
<evidence type="ECO:0000313" key="2">
    <source>
        <dbReference type="EMBL" id="RIB15127.1"/>
    </source>
</evidence>
<dbReference type="Proteomes" id="UP000266673">
    <property type="component" value="Unassembled WGS sequence"/>
</dbReference>
<proteinExistence type="predicted"/>
<feature type="compositionally biased region" description="Polar residues" evidence="1">
    <location>
        <begin position="73"/>
        <end position="98"/>
    </location>
</feature>
<accession>A0A397V108</accession>
<dbReference type="OrthoDB" id="2355984at2759"/>
<dbReference type="AlphaFoldDB" id="A0A397V108"/>
<evidence type="ECO:0000256" key="1">
    <source>
        <dbReference type="SAM" id="MobiDB-lite"/>
    </source>
</evidence>
<protein>
    <submittedName>
        <fullName evidence="2">Uncharacterized protein</fullName>
    </submittedName>
</protein>
<reference evidence="2" key="1">
    <citation type="submission" date="2018-06" db="EMBL/GenBank/DDBJ databases">
        <title>Comparative genomics reveals the genomic features of Rhizophagus irregularis, R. cerebriforme, R. diaphanum and Gigaspora rosea, and their symbiotic lifestyle signature.</title>
        <authorList>
            <person name="Morin E."/>
            <person name="San Clemente H."/>
            <person name="Chen E.C.H."/>
            <person name="De La Providencia I."/>
            <person name="Hainaut M."/>
            <person name="Kuo A."/>
            <person name="Kohler A."/>
            <person name="Murat C."/>
            <person name="Tang N."/>
            <person name="Roy S."/>
            <person name="Loubradou J."/>
            <person name="Henrissat B."/>
            <person name="Grigoriev I.V."/>
            <person name="Corradi N."/>
            <person name="Roux C."/>
            <person name="Martin F.M."/>
        </authorList>
    </citation>
    <scope>NUCLEOTIDE SEQUENCE [LARGE SCALE GENOMIC DNA]</scope>
    <source>
        <strain evidence="2">DAOM 194757</strain>
    </source>
</reference>
<dbReference type="STRING" id="44941.A0A397V108"/>
<keyword evidence="3" id="KW-1185">Reference proteome</keyword>
<feature type="compositionally biased region" description="Basic residues" evidence="1">
    <location>
        <begin position="395"/>
        <end position="405"/>
    </location>
</feature>